<evidence type="ECO:0000313" key="4">
    <source>
        <dbReference type="Proteomes" id="UP001465976"/>
    </source>
</evidence>
<gene>
    <name evidence="3" type="ORF">V5O48_007477</name>
</gene>
<evidence type="ECO:0000313" key="3">
    <source>
        <dbReference type="EMBL" id="KAL0574481.1"/>
    </source>
</evidence>
<feature type="region of interest" description="Disordered" evidence="1">
    <location>
        <begin position="1"/>
        <end position="20"/>
    </location>
</feature>
<organism evidence="3 4">
    <name type="scientific">Marasmius crinis-equi</name>
    <dbReference type="NCBI Taxonomy" id="585013"/>
    <lineage>
        <taxon>Eukaryota</taxon>
        <taxon>Fungi</taxon>
        <taxon>Dikarya</taxon>
        <taxon>Basidiomycota</taxon>
        <taxon>Agaricomycotina</taxon>
        <taxon>Agaricomycetes</taxon>
        <taxon>Agaricomycetidae</taxon>
        <taxon>Agaricales</taxon>
        <taxon>Marasmiineae</taxon>
        <taxon>Marasmiaceae</taxon>
        <taxon>Marasmius</taxon>
    </lineage>
</organism>
<dbReference type="SMART" id="SM00256">
    <property type="entry name" value="FBOX"/>
    <property type="match status" value="1"/>
</dbReference>
<dbReference type="InterPro" id="IPR036047">
    <property type="entry name" value="F-box-like_dom_sf"/>
</dbReference>
<proteinExistence type="predicted"/>
<sequence length="293" mass="33727">MSEDIHQPSGLNNFVDDSDAEEEIVQIKNTKRLRDSEHSGPQSKKKRRCKPSLPTMPLDILYTIFGYLPPKSLLALAKVNHSFRETLLSPETTFIWTQTRRLCKAPDPFPGMPEIAWIRLLFGRSRCQAEDVPATQATTPKAQLDEVVECMSACKNTKELETYVKARQEHLVQLRAYADLCEKWKYDDSQSQVEDAAIIRQARYEALRSRLEALGYTDVDIASVKRNNQVYKDKPLTDVAWTRMKKEITHSVLNFRVCRLLDSKDPKPSFLTSRCDLISEHFFAYLQTLTLPE</sequence>
<evidence type="ECO:0000259" key="2">
    <source>
        <dbReference type="PROSITE" id="PS50181"/>
    </source>
</evidence>
<dbReference type="PROSITE" id="PS50181">
    <property type="entry name" value="FBOX"/>
    <property type="match status" value="1"/>
</dbReference>
<dbReference type="EMBL" id="JBAHYK010000393">
    <property type="protein sequence ID" value="KAL0574481.1"/>
    <property type="molecule type" value="Genomic_DNA"/>
</dbReference>
<dbReference type="Proteomes" id="UP001465976">
    <property type="component" value="Unassembled WGS sequence"/>
</dbReference>
<dbReference type="InterPro" id="IPR001810">
    <property type="entry name" value="F-box_dom"/>
</dbReference>
<dbReference type="Pfam" id="PF00646">
    <property type="entry name" value="F-box"/>
    <property type="match status" value="1"/>
</dbReference>
<dbReference type="CDD" id="cd09917">
    <property type="entry name" value="F-box_SF"/>
    <property type="match status" value="1"/>
</dbReference>
<comment type="caution">
    <text evidence="3">The sequence shown here is derived from an EMBL/GenBank/DDBJ whole genome shotgun (WGS) entry which is preliminary data.</text>
</comment>
<protein>
    <recommendedName>
        <fullName evidence="2">F-box domain-containing protein</fullName>
    </recommendedName>
</protein>
<name>A0ABR3FGK8_9AGAR</name>
<feature type="domain" description="F-box" evidence="2">
    <location>
        <begin position="50"/>
        <end position="99"/>
    </location>
</feature>
<dbReference type="SUPFAM" id="SSF81383">
    <property type="entry name" value="F-box domain"/>
    <property type="match status" value="1"/>
</dbReference>
<evidence type="ECO:0000256" key="1">
    <source>
        <dbReference type="SAM" id="MobiDB-lite"/>
    </source>
</evidence>
<feature type="region of interest" description="Disordered" evidence="1">
    <location>
        <begin position="27"/>
        <end position="51"/>
    </location>
</feature>
<keyword evidence="4" id="KW-1185">Reference proteome</keyword>
<accession>A0ABR3FGK8</accession>
<dbReference type="Gene3D" id="1.20.1280.50">
    <property type="match status" value="1"/>
</dbReference>
<reference evidence="3 4" key="1">
    <citation type="submission" date="2024-02" db="EMBL/GenBank/DDBJ databases">
        <title>A draft genome for the cacao thread blight pathogen Marasmius crinis-equi.</title>
        <authorList>
            <person name="Cohen S.P."/>
            <person name="Baruah I.K."/>
            <person name="Amoako-Attah I."/>
            <person name="Bukari Y."/>
            <person name="Meinhardt L.W."/>
            <person name="Bailey B.A."/>
        </authorList>
    </citation>
    <scope>NUCLEOTIDE SEQUENCE [LARGE SCALE GENOMIC DNA]</scope>
    <source>
        <strain evidence="3 4">GH-76</strain>
    </source>
</reference>